<dbReference type="Proteomes" id="UP000076154">
    <property type="component" value="Unassembled WGS sequence"/>
</dbReference>
<comment type="caution">
    <text evidence="1">The sequence shown here is derived from an EMBL/GenBank/DDBJ whole genome shotgun (WGS) entry which is preliminary data.</text>
</comment>
<organism evidence="1 2">
    <name type="scientific">Hypsizygus marmoreus</name>
    <name type="common">White beech mushroom</name>
    <name type="synonym">Agaricus marmoreus</name>
    <dbReference type="NCBI Taxonomy" id="39966"/>
    <lineage>
        <taxon>Eukaryota</taxon>
        <taxon>Fungi</taxon>
        <taxon>Dikarya</taxon>
        <taxon>Basidiomycota</taxon>
        <taxon>Agaricomycotina</taxon>
        <taxon>Agaricomycetes</taxon>
        <taxon>Agaricomycetidae</taxon>
        <taxon>Agaricales</taxon>
        <taxon>Tricholomatineae</taxon>
        <taxon>Lyophyllaceae</taxon>
        <taxon>Hypsizygus</taxon>
    </lineage>
</organism>
<dbReference type="InParanoid" id="A0A369JF94"/>
<name>A0A369JF94_HYPMA</name>
<accession>A0A369JF94</accession>
<keyword evidence="2" id="KW-1185">Reference proteome</keyword>
<reference evidence="1" key="1">
    <citation type="submission" date="2018-04" db="EMBL/GenBank/DDBJ databases">
        <title>Whole genome sequencing of Hypsizygus marmoreus.</title>
        <authorList>
            <person name="Choi I.-G."/>
            <person name="Min B."/>
            <person name="Kim J.-G."/>
            <person name="Kim S."/>
            <person name="Oh Y.-L."/>
            <person name="Kong W.-S."/>
            <person name="Park H."/>
            <person name="Jeong J."/>
            <person name="Song E.-S."/>
        </authorList>
    </citation>
    <scope>NUCLEOTIDE SEQUENCE [LARGE SCALE GENOMIC DNA]</scope>
    <source>
        <strain evidence="1">51987-8</strain>
    </source>
</reference>
<gene>
    <name evidence="1" type="ORF">Hypma_000384</name>
</gene>
<evidence type="ECO:0000313" key="2">
    <source>
        <dbReference type="Proteomes" id="UP000076154"/>
    </source>
</evidence>
<dbReference type="EMBL" id="LUEZ02000102">
    <property type="protein sequence ID" value="RDB18373.1"/>
    <property type="molecule type" value="Genomic_DNA"/>
</dbReference>
<dbReference type="AlphaFoldDB" id="A0A369JF94"/>
<evidence type="ECO:0000313" key="1">
    <source>
        <dbReference type="EMBL" id="RDB18373.1"/>
    </source>
</evidence>
<sequence>PLIGVTTLVPFEIHGSSIGCFLCRQHLREYTCLRR</sequence>
<feature type="non-terminal residue" evidence="1">
    <location>
        <position position="1"/>
    </location>
</feature>
<proteinExistence type="predicted"/>
<protein>
    <submittedName>
        <fullName evidence="1">Uncharacterized protein</fullName>
    </submittedName>
</protein>